<proteinExistence type="predicted"/>
<comment type="subcellular location">
    <subcellularLocation>
        <location evidence="1">Membrane</location>
        <topology evidence="1">Multi-pass membrane protein</topology>
    </subcellularLocation>
</comment>
<protein>
    <submittedName>
        <fullName evidence="7">Sodium:proton exchanger</fullName>
    </submittedName>
</protein>
<evidence type="ECO:0000256" key="5">
    <source>
        <dbReference type="SAM" id="Phobius"/>
    </source>
</evidence>
<dbReference type="InterPro" id="IPR004481">
    <property type="entry name" value="K/Na/Ca-exchanger"/>
</dbReference>
<dbReference type="PANTHER" id="PTHR10846">
    <property type="entry name" value="SODIUM/POTASSIUM/CALCIUM EXCHANGER"/>
    <property type="match status" value="1"/>
</dbReference>
<evidence type="ECO:0000313" key="8">
    <source>
        <dbReference type="Proteomes" id="UP000281498"/>
    </source>
</evidence>
<feature type="transmembrane region" description="Helical" evidence="5">
    <location>
        <begin position="181"/>
        <end position="198"/>
    </location>
</feature>
<dbReference type="NCBIfam" id="TIGR00367">
    <property type="entry name" value="calcium/sodium antiporter"/>
    <property type="match status" value="1"/>
</dbReference>
<feature type="transmembrane region" description="Helical" evidence="5">
    <location>
        <begin position="304"/>
        <end position="320"/>
    </location>
</feature>
<dbReference type="PANTHER" id="PTHR10846:SF8">
    <property type="entry name" value="INNER MEMBRANE PROTEIN YRBG"/>
    <property type="match status" value="1"/>
</dbReference>
<dbReference type="GO" id="GO:0008273">
    <property type="term" value="F:calcium, potassium:sodium antiporter activity"/>
    <property type="evidence" value="ECO:0007669"/>
    <property type="project" value="TreeGrafter"/>
</dbReference>
<evidence type="ECO:0000313" key="7">
    <source>
        <dbReference type="EMBL" id="RKL66261.1"/>
    </source>
</evidence>
<keyword evidence="4 5" id="KW-0472">Membrane</keyword>
<feature type="transmembrane region" description="Helical" evidence="5">
    <location>
        <begin position="273"/>
        <end position="292"/>
    </location>
</feature>
<keyword evidence="2 5" id="KW-0812">Transmembrane</keyword>
<feature type="transmembrane region" description="Helical" evidence="5">
    <location>
        <begin position="104"/>
        <end position="122"/>
    </location>
</feature>
<dbReference type="Proteomes" id="UP000281498">
    <property type="component" value="Unassembled WGS sequence"/>
</dbReference>
<dbReference type="EMBL" id="PDOE01000008">
    <property type="protein sequence ID" value="RKL66261.1"/>
    <property type="molecule type" value="Genomic_DNA"/>
</dbReference>
<feature type="transmembrane region" description="Helical" evidence="5">
    <location>
        <begin position="244"/>
        <end position="267"/>
    </location>
</feature>
<dbReference type="GO" id="GO:0005886">
    <property type="term" value="C:plasma membrane"/>
    <property type="evidence" value="ECO:0007669"/>
    <property type="project" value="TreeGrafter"/>
</dbReference>
<feature type="transmembrane region" description="Helical" evidence="5">
    <location>
        <begin position="134"/>
        <end position="154"/>
    </location>
</feature>
<evidence type="ECO:0000256" key="4">
    <source>
        <dbReference type="ARBA" id="ARBA00023136"/>
    </source>
</evidence>
<keyword evidence="8" id="KW-1185">Reference proteome</keyword>
<dbReference type="InterPro" id="IPR044880">
    <property type="entry name" value="NCX_ion-bd_dom_sf"/>
</dbReference>
<sequence>MVYLFLVLGFLLLIKGADWFVTGASELARIFAVPPLLVGLTIVAFGTGAPEATVSIIAALEGNPGVTIGNVIGSNIINIAGVVGITAILLPLKVEGQTVRKEIPFTLIASIALLALVADVGVDGEASNMLSRGDGLVLLLFFLIFMYYIIELALNSRDTAMESGVENRSAKSEAKWKKSSVFTLLGLAAVILGGYWVVESSTDIALRFGMSETLVGLTIVAIGSSLPEFVTSITAALKKYSDLALGNIVGSCIFNILFVLGASSIISPLLIDVKIFTDTVVMILFTVLLLIFSRTGWKVGRVEGILFVVFYLGYLFYIILRN</sequence>
<dbReference type="InterPro" id="IPR004837">
    <property type="entry name" value="NaCa_Exmemb"/>
</dbReference>
<accession>A0A3A9K7E1</accession>
<evidence type="ECO:0000256" key="2">
    <source>
        <dbReference type="ARBA" id="ARBA00022692"/>
    </source>
</evidence>
<feature type="transmembrane region" description="Helical" evidence="5">
    <location>
        <begin position="72"/>
        <end position="92"/>
    </location>
</feature>
<dbReference type="AlphaFoldDB" id="A0A3A9K7E1"/>
<comment type="caution">
    <text evidence="7">The sequence shown here is derived from an EMBL/GenBank/DDBJ whole genome shotgun (WGS) entry which is preliminary data.</text>
</comment>
<evidence type="ECO:0000256" key="3">
    <source>
        <dbReference type="ARBA" id="ARBA00022989"/>
    </source>
</evidence>
<dbReference type="RefSeq" id="WP_110937707.1">
    <property type="nucleotide sequence ID" value="NZ_KZ614146.1"/>
</dbReference>
<keyword evidence="3 5" id="KW-1133">Transmembrane helix</keyword>
<dbReference type="Gene3D" id="1.20.1420.30">
    <property type="entry name" value="NCX, central ion-binding region"/>
    <property type="match status" value="1"/>
</dbReference>
<feature type="domain" description="Sodium/calcium exchanger membrane region" evidence="6">
    <location>
        <begin position="181"/>
        <end position="319"/>
    </location>
</feature>
<feature type="transmembrane region" description="Helical" evidence="5">
    <location>
        <begin position="204"/>
        <end position="223"/>
    </location>
</feature>
<dbReference type="GO" id="GO:0006874">
    <property type="term" value="P:intracellular calcium ion homeostasis"/>
    <property type="evidence" value="ECO:0007669"/>
    <property type="project" value="TreeGrafter"/>
</dbReference>
<name>A0A3A9K7E1_9BACI</name>
<reference evidence="7 8" key="1">
    <citation type="submission" date="2017-10" db="EMBL/GenBank/DDBJ databases">
        <title>Bacillus sp. nov., a halophilic bacterium isolated from a Keqin Lake.</title>
        <authorList>
            <person name="Wang H."/>
        </authorList>
    </citation>
    <scope>NUCLEOTIDE SEQUENCE [LARGE SCALE GENOMIC DNA]</scope>
    <source>
        <strain evidence="7 8">KCTC 13187</strain>
    </source>
</reference>
<dbReference type="OrthoDB" id="9794225at2"/>
<feature type="domain" description="Sodium/calcium exchanger membrane region" evidence="6">
    <location>
        <begin position="3"/>
        <end position="150"/>
    </location>
</feature>
<evidence type="ECO:0000256" key="1">
    <source>
        <dbReference type="ARBA" id="ARBA00004141"/>
    </source>
</evidence>
<organism evidence="7 8">
    <name type="scientific">Salipaludibacillus neizhouensis</name>
    <dbReference type="NCBI Taxonomy" id="885475"/>
    <lineage>
        <taxon>Bacteria</taxon>
        <taxon>Bacillati</taxon>
        <taxon>Bacillota</taxon>
        <taxon>Bacilli</taxon>
        <taxon>Bacillales</taxon>
        <taxon>Bacillaceae</taxon>
    </lineage>
</organism>
<dbReference type="GO" id="GO:0005262">
    <property type="term" value="F:calcium channel activity"/>
    <property type="evidence" value="ECO:0007669"/>
    <property type="project" value="TreeGrafter"/>
</dbReference>
<evidence type="ECO:0000259" key="6">
    <source>
        <dbReference type="Pfam" id="PF01699"/>
    </source>
</evidence>
<gene>
    <name evidence="7" type="ORF">CR203_16780</name>
</gene>
<dbReference type="Pfam" id="PF01699">
    <property type="entry name" value="Na_Ca_ex"/>
    <property type="match status" value="2"/>
</dbReference>